<evidence type="ECO:0000256" key="2">
    <source>
        <dbReference type="SAM" id="Phobius"/>
    </source>
</evidence>
<keyword evidence="2" id="KW-0472">Membrane</keyword>
<organism evidence="3 4">
    <name type="scientific">Hyella patelloides LEGE 07179</name>
    <dbReference type="NCBI Taxonomy" id="945734"/>
    <lineage>
        <taxon>Bacteria</taxon>
        <taxon>Bacillati</taxon>
        <taxon>Cyanobacteriota</taxon>
        <taxon>Cyanophyceae</taxon>
        <taxon>Pleurocapsales</taxon>
        <taxon>Hyellaceae</taxon>
        <taxon>Hyella</taxon>
    </lineage>
</organism>
<feature type="compositionally biased region" description="Low complexity" evidence="1">
    <location>
        <begin position="472"/>
        <end position="482"/>
    </location>
</feature>
<evidence type="ECO:0000256" key="1">
    <source>
        <dbReference type="SAM" id="MobiDB-lite"/>
    </source>
</evidence>
<dbReference type="SUPFAM" id="SSF52266">
    <property type="entry name" value="SGNH hydrolase"/>
    <property type="match status" value="1"/>
</dbReference>
<accession>A0A563VIT5</accession>
<name>A0A563VIT5_9CYAN</name>
<dbReference type="EMBL" id="CAACVJ010000001">
    <property type="protein sequence ID" value="VEP11237.1"/>
    <property type="molecule type" value="Genomic_DNA"/>
</dbReference>
<protein>
    <submittedName>
        <fullName evidence="3">GDSL-like Lipase/Acylhydrolase</fullName>
    </submittedName>
</protein>
<keyword evidence="2" id="KW-1133">Transmembrane helix</keyword>
<dbReference type="Proteomes" id="UP000320055">
    <property type="component" value="Unassembled WGS sequence"/>
</dbReference>
<keyword evidence="4" id="KW-1185">Reference proteome</keyword>
<dbReference type="GO" id="GO:0016787">
    <property type="term" value="F:hydrolase activity"/>
    <property type="evidence" value="ECO:0007669"/>
    <property type="project" value="UniProtKB-KW"/>
</dbReference>
<dbReference type="AlphaFoldDB" id="A0A563VIT5"/>
<dbReference type="OrthoDB" id="8816239at2"/>
<keyword evidence="3" id="KW-0378">Hydrolase</keyword>
<keyword evidence="2" id="KW-0812">Transmembrane</keyword>
<dbReference type="Gene3D" id="3.40.50.1110">
    <property type="entry name" value="SGNH hydrolase"/>
    <property type="match status" value="1"/>
</dbReference>
<gene>
    <name evidence="3" type="ORF">H1P_10022</name>
</gene>
<reference evidence="3 4" key="1">
    <citation type="submission" date="2019-01" db="EMBL/GenBank/DDBJ databases">
        <authorList>
            <person name="Brito A."/>
        </authorList>
    </citation>
    <scope>NUCLEOTIDE SEQUENCE [LARGE SCALE GENOMIC DNA]</scope>
    <source>
        <strain evidence="3">1</strain>
    </source>
</reference>
<feature type="region of interest" description="Disordered" evidence="1">
    <location>
        <begin position="459"/>
        <end position="482"/>
    </location>
</feature>
<proteinExistence type="predicted"/>
<sequence length="482" mass="54245">MFKSKSKERYLFKTRRKKRRQRQFFWLWLLVSGVLSLLVLELITRIFIDITGKRGEFAQTTEEQTIDDAYQLKFLNEAGESYPGSSEKGSLVAQRSLSVGYKLVNNQNSPYWKINERGFRDTEPLPVAKPEGEVRIFLLGSSTAFGYGSSSNQTAIAEMLELRLQERLQQQQNAPQIYKPDVLPLDATAKVEALKKPSKLKSGTYRVINAAVPGYTSGNQLAQLALQIINYKPDLILMLNGYEDLMLAGDETATQIPQLEEYLDDAPSYLLASANQFLKPIEDKSYLVKILQDSVLKPQDITKDTLVFRHKTGQELATIAPQDQTELQRRIDRYFQNHKQIVTLATGANASVIVATQPEITGRNPSKLTPTEGEIVTQLGRTYIKTIKANYPRFVGANQYLAKVFPKNVKAINLYNLSDRYPSPSFIDAIHLTEAANAMVAEQFYYAIAALTKMQVIPKEAPKPKPKPKPKVTPIKSSSSNE</sequence>
<dbReference type="RefSeq" id="WP_144862897.1">
    <property type="nucleotide sequence ID" value="NZ_LR213766.1"/>
</dbReference>
<evidence type="ECO:0000313" key="4">
    <source>
        <dbReference type="Proteomes" id="UP000320055"/>
    </source>
</evidence>
<dbReference type="InterPro" id="IPR036514">
    <property type="entry name" value="SGNH_hydro_sf"/>
</dbReference>
<feature type="transmembrane region" description="Helical" evidence="2">
    <location>
        <begin position="25"/>
        <end position="48"/>
    </location>
</feature>
<evidence type="ECO:0000313" key="3">
    <source>
        <dbReference type="EMBL" id="VEP11237.1"/>
    </source>
</evidence>